<accession>A0A0J9TIC1</accession>
<name>A0A0J9TIC1_PLAVI</name>
<organism evidence="2 3">
    <name type="scientific">Plasmodium vivax Mauritania I</name>
    <dbReference type="NCBI Taxonomy" id="1035515"/>
    <lineage>
        <taxon>Eukaryota</taxon>
        <taxon>Sar</taxon>
        <taxon>Alveolata</taxon>
        <taxon>Apicomplexa</taxon>
        <taxon>Aconoidasida</taxon>
        <taxon>Haemosporida</taxon>
        <taxon>Plasmodiidae</taxon>
        <taxon>Plasmodium</taxon>
        <taxon>Plasmodium (Plasmodium)</taxon>
    </lineage>
</organism>
<reference evidence="2 3" key="1">
    <citation type="submission" date="2011-08" db="EMBL/GenBank/DDBJ databases">
        <title>The Genome Sequence of Plasmodium vivax Mauritania I.</title>
        <authorList>
            <consortium name="The Broad Institute Genome Sequencing Platform"/>
            <consortium name="The Broad Institute Genome Sequencing Center for Infectious Disease"/>
            <person name="Neafsey D."/>
            <person name="Carlton J."/>
            <person name="Barnwell J."/>
            <person name="Collins W."/>
            <person name="Escalante A."/>
            <person name="Mullikin J."/>
            <person name="Saul A."/>
            <person name="Guigo R."/>
            <person name="Camara F."/>
            <person name="Young S.K."/>
            <person name="Zeng Q."/>
            <person name="Gargeya S."/>
            <person name="Fitzgerald M."/>
            <person name="Haas B."/>
            <person name="Abouelleil A."/>
            <person name="Alvarado L."/>
            <person name="Arachchi H.M."/>
            <person name="Berlin A."/>
            <person name="Brown A."/>
            <person name="Chapman S.B."/>
            <person name="Chen Z."/>
            <person name="Dunbar C."/>
            <person name="Freedman E."/>
            <person name="Gearin G."/>
            <person name="Gellesch M."/>
            <person name="Goldberg J."/>
            <person name="Griggs A."/>
            <person name="Gujja S."/>
            <person name="Heiman D."/>
            <person name="Howarth C."/>
            <person name="Larson L."/>
            <person name="Lui A."/>
            <person name="MacDonald P.J.P."/>
            <person name="Montmayeur A."/>
            <person name="Murphy C."/>
            <person name="Neiman D."/>
            <person name="Pearson M."/>
            <person name="Priest M."/>
            <person name="Roberts A."/>
            <person name="Saif S."/>
            <person name="Shea T."/>
            <person name="Shenoy N."/>
            <person name="Sisk P."/>
            <person name="Stolte C."/>
            <person name="Sykes S."/>
            <person name="Wortman J."/>
            <person name="Nusbaum C."/>
            <person name="Birren B."/>
        </authorList>
    </citation>
    <scope>NUCLEOTIDE SEQUENCE [LARGE SCALE GENOMIC DNA]</scope>
    <source>
        <strain evidence="2 3">Mauritania I</strain>
    </source>
</reference>
<dbReference type="AlphaFoldDB" id="A0A0J9TIC1"/>
<evidence type="ECO:0000313" key="2">
    <source>
        <dbReference type="EMBL" id="KMZ95019.1"/>
    </source>
</evidence>
<dbReference type="Proteomes" id="UP000053776">
    <property type="component" value="Unassembled WGS sequence"/>
</dbReference>
<proteinExistence type="predicted"/>
<keyword evidence="1" id="KW-0472">Membrane</keyword>
<evidence type="ECO:0000256" key="1">
    <source>
        <dbReference type="SAM" id="Phobius"/>
    </source>
</evidence>
<keyword evidence="1" id="KW-1133">Transmembrane helix</keyword>
<dbReference type="EMBL" id="KQ235007">
    <property type="protein sequence ID" value="KMZ95019.1"/>
    <property type="molecule type" value="Genomic_DNA"/>
</dbReference>
<keyword evidence="1" id="KW-0812">Transmembrane</keyword>
<evidence type="ECO:0000313" key="3">
    <source>
        <dbReference type="Proteomes" id="UP000053776"/>
    </source>
</evidence>
<protein>
    <submittedName>
        <fullName evidence="2">Uncharacterized protein</fullName>
    </submittedName>
</protein>
<sequence>MIMYFLLIKKLIRNIINYEFFKNIENYIEKAISAESTTAYPKADTGCNHFVVTSRSYITDKERAKIICKQFINLYDSLDDCKSRSNIDSYRKCSKFLNYWINFKLRESVLNDDDSFCYAYNGIESQFTSTVEYHISLNKIYHIDKDELDKMNKLYNLYDKYSEINSILDAKSEQDKQKLLTLSTQCCTDYNEARYICNPENNINNNNSKFCQELNKFESKYEEEIYKKVNEKGDDYTDHFIKLKECPNNKIITTAVTGSIVGLIPLLGILYKVSELNIKLQILYGYQ</sequence>
<feature type="transmembrane region" description="Helical" evidence="1">
    <location>
        <begin position="251"/>
        <end position="271"/>
    </location>
</feature>
<gene>
    <name evidence="2" type="ORF">PVMG_05780</name>
</gene>